<protein>
    <submittedName>
        <fullName evidence="1">Uncharacterized protein</fullName>
    </submittedName>
</protein>
<dbReference type="Proteomes" id="UP001500121">
    <property type="component" value="Unassembled WGS sequence"/>
</dbReference>
<accession>A0ABP8Z238</accession>
<evidence type="ECO:0000313" key="1">
    <source>
        <dbReference type="EMBL" id="GAA4744282.1"/>
    </source>
</evidence>
<organism evidence="1 2">
    <name type="scientific">Amnibacterium soli</name>
    <dbReference type="NCBI Taxonomy" id="1282736"/>
    <lineage>
        <taxon>Bacteria</taxon>
        <taxon>Bacillati</taxon>
        <taxon>Actinomycetota</taxon>
        <taxon>Actinomycetes</taxon>
        <taxon>Micrococcales</taxon>
        <taxon>Microbacteriaceae</taxon>
        <taxon>Amnibacterium</taxon>
    </lineage>
</organism>
<evidence type="ECO:0000313" key="2">
    <source>
        <dbReference type="Proteomes" id="UP001500121"/>
    </source>
</evidence>
<sequence>MRIRRITINGRVFVLTEPEAAARTLAEIAAAAAGAPAWVTIPVRGPEPPQVLITPTVDCLLEVIDIPDEDADVDGSEQFLSLDWPTDF</sequence>
<proteinExistence type="predicted"/>
<name>A0ABP8Z238_9MICO</name>
<reference evidence="2" key="1">
    <citation type="journal article" date="2019" name="Int. J. Syst. Evol. Microbiol.">
        <title>The Global Catalogue of Microorganisms (GCM) 10K type strain sequencing project: providing services to taxonomists for standard genome sequencing and annotation.</title>
        <authorList>
            <consortium name="The Broad Institute Genomics Platform"/>
            <consortium name="The Broad Institute Genome Sequencing Center for Infectious Disease"/>
            <person name="Wu L."/>
            <person name="Ma J."/>
        </authorList>
    </citation>
    <scope>NUCLEOTIDE SEQUENCE [LARGE SCALE GENOMIC DNA]</scope>
    <source>
        <strain evidence="2">JCM 19015</strain>
    </source>
</reference>
<dbReference type="RefSeq" id="WP_345480433.1">
    <property type="nucleotide sequence ID" value="NZ_BAABLP010000002.1"/>
</dbReference>
<gene>
    <name evidence="1" type="ORF">GCM10025783_14940</name>
</gene>
<dbReference type="EMBL" id="BAABLP010000002">
    <property type="protein sequence ID" value="GAA4744282.1"/>
    <property type="molecule type" value="Genomic_DNA"/>
</dbReference>
<keyword evidence="2" id="KW-1185">Reference proteome</keyword>
<comment type="caution">
    <text evidence="1">The sequence shown here is derived from an EMBL/GenBank/DDBJ whole genome shotgun (WGS) entry which is preliminary data.</text>
</comment>